<sequence>MGKCARCGTEDANPPKHNRHLDYEYCDECQEMFDSVWENGVVVRSRHSNRAFDDLPYEVSIRADDVNTTENWRDKRNPQNQVEALGEAKKAMETYDLPGLFIYQKTGSVWLIDEYLETHPKIRGDVEDYNDSSGGGFLSNILF</sequence>
<name>A0A482Y9G5_9EURY</name>
<dbReference type="RefSeq" id="WP_130500819.1">
    <property type="nucleotide sequence ID" value="NZ_SHMP01000005.1"/>
</dbReference>
<reference evidence="1 2" key="1">
    <citation type="submission" date="2019-02" db="EMBL/GenBank/DDBJ databases">
        <title>Genomic Encyclopedia of Archaeal and Bacterial Type Strains, Phase II (KMG-II): from individual species to whole genera.</title>
        <authorList>
            <person name="Goeker M."/>
        </authorList>
    </citation>
    <scope>NUCLEOTIDE SEQUENCE [LARGE SCALE GENOMIC DNA]</scope>
    <source>
        <strain evidence="1 2">DSM 18328</strain>
    </source>
</reference>
<proteinExistence type="predicted"/>
<evidence type="ECO:0000313" key="1">
    <source>
        <dbReference type="EMBL" id="RZV08654.1"/>
    </source>
</evidence>
<organism evidence="1 2">
    <name type="scientific">Natrinema hispanicum</name>
    <dbReference type="NCBI Taxonomy" id="392421"/>
    <lineage>
        <taxon>Archaea</taxon>
        <taxon>Methanobacteriati</taxon>
        <taxon>Methanobacteriota</taxon>
        <taxon>Stenosarchaea group</taxon>
        <taxon>Halobacteria</taxon>
        <taxon>Halobacteriales</taxon>
        <taxon>Natrialbaceae</taxon>
        <taxon>Natrinema</taxon>
    </lineage>
</organism>
<dbReference type="AlphaFoldDB" id="A0A482Y9G5"/>
<dbReference type="OrthoDB" id="223407at2157"/>
<evidence type="ECO:0000313" key="2">
    <source>
        <dbReference type="Proteomes" id="UP000291097"/>
    </source>
</evidence>
<gene>
    <name evidence="1" type="ORF">BDK88_2728</name>
</gene>
<protein>
    <submittedName>
        <fullName evidence="1">Uncharacterized protein</fullName>
    </submittedName>
</protein>
<accession>A0A482Y9G5</accession>
<dbReference type="EMBL" id="SHMP01000005">
    <property type="protein sequence ID" value="RZV08654.1"/>
    <property type="molecule type" value="Genomic_DNA"/>
</dbReference>
<dbReference type="Proteomes" id="UP000291097">
    <property type="component" value="Unassembled WGS sequence"/>
</dbReference>
<comment type="caution">
    <text evidence="1">The sequence shown here is derived from an EMBL/GenBank/DDBJ whole genome shotgun (WGS) entry which is preliminary data.</text>
</comment>